<dbReference type="SUPFAM" id="SSF53697">
    <property type="entry name" value="SIS domain"/>
    <property type="match status" value="1"/>
</dbReference>
<dbReference type="PANTHER" id="PTHR30514:SF1">
    <property type="entry name" value="HTH-TYPE TRANSCRIPTIONAL REGULATOR HEXR-RELATED"/>
    <property type="match status" value="1"/>
</dbReference>
<dbReference type="GO" id="GO:0003700">
    <property type="term" value="F:DNA-binding transcription factor activity"/>
    <property type="evidence" value="ECO:0007669"/>
    <property type="project" value="InterPro"/>
</dbReference>
<evidence type="ECO:0000256" key="3">
    <source>
        <dbReference type="ARBA" id="ARBA00023163"/>
    </source>
</evidence>
<dbReference type="PROSITE" id="PS51071">
    <property type="entry name" value="HTH_RPIR"/>
    <property type="match status" value="1"/>
</dbReference>
<evidence type="ECO:0000256" key="2">
    <source>
        <dbReference type="ARBA" id="ARBA00023125"/>
    </source>
</evidence>
<dbReference type="Pfam" id="PF01380">
    <property type="entry name" value="SIS"/>
    <property type="match status" value="1"/>
</dbReference>
<dbReference type="Proteomes" id="UP000235162">
    <property type="component" value="Unassembled WGS sequence"/>
</dbReference>
<gene>
    <name evidence="6" type="ORF">C0029_08395</name>
</gene>
<evidence type="ECO:0000259" key="5">
    <source>
        <dbReference type="PROSITE" id="PS51464"/>
    </source>
</evidence>
<dbReference type="PANTHER" id="PTHR30514">
    <property type="entry name" value="GLUCOKINASE"/>
    <property type="match status" value="1"/>
</dbReference>
<dbReference type="GO" id="GO:0003677">
    <property type="term" value="F:DNA binding"/>
    <property type="evidence" value="ECO:0007669"/>
    <property type="project" value="UniProtKB-KW"/>
</dbReference>
<dbReference type="Gene3D" id="1.10.10.10">
    <property type="entry name" value="Winged helix-like DNA-binding domain superfamily/Winged helix DNA-binding domain"/>
    <property type="match status" value="1"/>
</dbReference>
<dbReference type="CDD" id="cd05013">
    <property type="entry name" value="SIS_RpiR"/>
    <property type="match status" value="1"/>
</dbReference>
<dbReference type="InterPro" id="IPR000281">
    <property type="entry name" value="HTH_RpiR"/>
</dbReference>
<keyword evidence="2" id="KW-0238">DNA-binding</keyword>
<feature type="domain" description="HTH rpiR-type" evidence="4">
    <location>
        <begin position="1"/>
        <end position="77"/>
    </location>
</feature>
<dbReference type="KEGG" id="hja:BST95_09355"/>
<dbReference type="InterPro" id="IPR047640">
    <property type="entry name" value="RpiR-like"/>
</dbReference>
<name>A0AAP8MEM2_9GAMM</name>
<dbReference type="AlphaFoldDB" id="A0AAP8MEM2"/>
<keyword evidence="3" id="KW-0804">Transcription</keyword>
<keyword evidence="1" id="KW-0805">Transcription regulation</keyword>
<dbReference type="InterPro" id="IPR035472">
    <property type="entry name" value="RpiR-like_SIS"/>
</dbReference>
<evidence type="ECO:0000313" key="6">
    <source>
        <dbReference type="EMBL" id="PLW86426.1"/>
    </source>
</evidence>
<proteinExistence type="predicted"/>
<dbReference type="EMBL" id="PKUR01000002">
    <property type="protein sequence ID" value="PLW86426.1"/>
    <property type="molecule type" value="Genomic_DNA"/>
</dbReference>
<sequence length="281" mass="29559">MTLLADLADPRVKRSKSAHKLAACVTGDPQAVVSMSTATLATLAGVSEPTVNRFCTGLGYKGFPDFKLALAGELARRQPRITQDIDTDDSAGQVVAKVFEHTQASLNSAQQHLQLESLHRAVDALASARSIALCGLGASASVALDAQHKLLRFPVPVSAHTDIINQRMLATGLTRDDCLVCISYTGRTTAMVELAQLAAGTGARVLALTAPGSPLANTCDLVLGVESGEDTDLYTPMSSRIAQLVIIDVLATCLALRLGDSFGEHLAAVKNNLSDTRNQPE</sequence>
<protein>
    <submittedName>
        <fullName evidence="6">MurR/RpiR family transcriptional regulator</fullName>
    </submittedName>
</protein>
<dbReference type="RefSeq" id="WP_066049192.1">
    <property type="nucleotide sequence ID" value="NZ_BMYL01000002.1"/>
</dbReference>
<dbReference type="NCBIfam" id="NF008451">
    <property type="entry name" value="PRK11302.1"/>
    <property type="match status" value="1"/>
</dbReference>
<dbReference type="Pfam" id="PF01418">
    <property type="entry name" value="HTH_6"/>
    <property type="match status" value="1"/>
</dbReference>
<dbReference type="InterPro" id="IPR046348">
    <property type="entry name" value="SIS_dom_sf"/>
</dbReference>
<evidence type="ECO:0000259" key="4">
    <source>
        <dbReference type="PROSITE" id="PS51071"/>
    </source>
</evidence>
<keyword evidence="7" id="KW-1185">Reference proteome</keyword>
<accession>A0AAP8MEM2</accession>
<organism evidence="6 7">
    <name type="scientific">Halioglobus japonicus</name>
    <dbReference type="NCBI Taxonomy" id="930805"/>
    <lineage>
        <taxon>Bacteria</taxon>
        <taxon>Pseudomonadati</taxon>
        <taxon>Pseudomonadota</taxon>
        <taxon>Gammaproteobacteria</taxon>
        <taxon>Cellvibrionales</taxon>
        <taxon>Halieaceae</taxon>
        <taxon>Halioglobus</taxon>
    </lineage>
</organism>
<dbReference type="InterPro" id="IPR036388">
    <property type="entry name" value="WH-like_DNA-bd_sf"/>
</dbReference>
<dbReference type="InterPro" id="IPR009057">
    <property type="entry name" value="Homeodomain-like_sf"/>
</dbReference>
<dbReference type="PROSITE" id="PS51464">
    <property type="entry name" value="SIS"/>
    <property type="match status" value="1"/>
</dbReference>
<dbReference type="Gene3D" id="3.40.50.10490">
    <property type="entry name" value="Glucose-6-phosphate isomerase like protein, domain 1"/>
    <property type="match status" value="1"/>
</dbReference>
<reference evidence="6 7" key="1">
    <citation type="submission" date="2018-01" db="EMBL/GenBank/DDBJ databases">
        <title>The draft genome sequence of Halioglobus japonicus S1-36.</title>
        <authorList>
            <person name="Du Z.-J."/>
            <person name="Shi M.-J."/>
        </authorList>
    </citation>
    <scope>NUCLEOTIDE SEQUENCE [LARGE SCALE GENOMIC DNA]</scope>
    <source>
        <strain evidence="6 7">S1-36</strain>
    </source>
</reference>
<evidence type="ECO:0000256" key="1">
    <source>
        <dbReference type="ARBA" id="ARBA00023015"/>
    </source>
</evidence>
<dbReference type="GO" id="GO:0097367">
    <property type="term" value="F:carbohydrate derivative binding"/>
    <property type="evidence" value="ECO:0007669"/>
    <property type="project" value="InterPro"/>
</dbReference>
<dbReference type="GO" id="GO:1901135">
    <property type="term" value="P:carbohydrate derivative metabolic process"/>
    <property type="evidence" value="ECO:0007669"/>
    <property type="project" value="InterPro"/>
</dbReference>
<comment type="caution">
    <text evidence="6">The sequence shown here is derived from an EMBL/GenBank/DDBJ whole genome shotgun (WGS) entry which is preliminary data.</text>
</comment>
<feature type="domain" description="SIS" evidence="5">
    <location>
        <begin position="121"/>
        <end position="260"/>
    </location>
</feature>
<dbReference type="InterPro" id="IPR001347">
    <property type="entry name" value="SIS_dom"/>
</dbReference>
<dbReference type="SUPFAM" id="SSF46689">
    <property type="entry name" value="Homeodomain-like"/>
    <property type="match status" value="1"/>
</dbReference>
<evidence type="ECO:0000313" key="7">
    <source>
        <dbReference type="Proteomes" id="UP000235162"/>
    </source>
</evidence>